<evidence type="ECO:0000259" key="1">
    <source>
        <dbReference type="PROSITE" id="PS50404"/>
    </source>
</evidence>
<dbReference type="STRING" id="177199.A0A420YMX6"/>
<protein>
    <recommendedName>
        <fullName evidence="1">GST N-terminal domain-containing protein</fullName>
    </recommendedName>
</protein>
<gene>
    <name evidence="2" type="ORF">DL546_008898</name>
</gene>
<dbReference type="OrthoDB" id="4951845at2759"/>
<dbReference type="Gene3D" id="3.40.30.10">
    <property type="entry name" value="Glutaredoxin"/>
    <property type="match status" value="1"/>
</dbReference>
<dbReference type="Proteomes" id="UP000275385">
    <property type="component" value="Unassembled WGS sequence"/>
</dbReference>
<dbReference type="EMBL" id="QVQW01000002">
    <property type="protein sequence ID" value="RKU49191.1"/>
    <property type="molecule type" value="Genomic_DNA"/>
</dbReference>
<dbReference type="Pfam" id="PF22041">
    <property type="entry name" value="GST_C_7"/>
    <property type="match status" value="1"/>
</dbReference>
<name>A0A420YMX6_9PEZI</name>
<organism evidence="2 3">
    <name type="scientific">Coniochaeta pulveracea</name>
    <dbReference type="NCBI Taxonomy" id="177199"/>
    <lineage>
        <taxon>Eukaryota</taxon>
        <taxon>Fungi</taxon>
        <taxon>Dikarya</taxon>
        <taxon>Ascomycota</taxon>
        <taxon>Pezizomycotina</taxon>
        <taxon>Sordariomycetes</taxon>
        <taxon>Sordariomycetidae</taxon>
        <taxon>Coniochaetales</taxon>
        <taxon>Coniochaetaceae</taxon>
        <taxon>Coniochaeta</taxon>
    </lineage>
</organism>
<dbReference type="Pfam" id="PF13409">
    <property type="entry name" value="GST_N_2"/>
    <property type="match status" value="1"/>
</dbReference>
<proteinExistence type="predicted"/>
<dbReference type="InterPro" id="IPR054416">
    <property type="entry name" value="GST_UstS-like_C"/>
</dbReference>
<dbReference type="Gene3D" id="1.20.1050.10">
    <property type="match status" value="1"/>
</dbReference>
<dbReference type="InterPro" id="IPR004045">
    <property type="entry name" value="Glutathione_S-Trfase_N"/>
</dbReference>
<dbReference type="InterPro" id="IPR050983">
    <property type="entry name" value="GST_Omega/HSP26"/>
</dbReference>
<dbReference type="SUPFAM" id="SSF52833">
    <property type="entry name" value="Thioredoxin-like"/>
    <property type="match status" value="1"/>
</dbReference>
<accession>A0A420YMX6</accession>
<dbReference type="PANTHER" id="PTHR43968">
    <property type="match status" value="1"/>
</dbReference>
<evidence type="ECO:0000313" key="3">
    <source>
        <dbReference type="Proteomes" id="UP000275385"/>
    </source>
</evidence>
<reference evidence="2 3" key="1">
    <citation type="submission" date="2018-08" db="EMBL/GenBank/DDBJ databases">
        <title>Draft genome of the lignicolous fungus Coniochaeta pulveracea.</title>
        <authorList>
            <person name="Borstlap C.J."/>
            <person name="De Witt R.N."/>
            <person name="Botha A."/>
            <person name="Volschenk H."/>
        </authorList>
    </citation>
    <scope>NUCLEOTIDE SEQUENCE [LARGE SCALE GENOMIC DNA]</scope>
    <source>
        <strain evidence="2 3">CAB683</strain>
    </source>
</reference>
<comment type="caution">
    <text evidence="2">The sequence shown here is derived from an EMBL/GenBank/DDBJ whole genome shotgun (WGS) entry which is preliminary data.</text>
</comment>
<sequence length="233" mass="26684">MSAGKITLFDLPSQAPNRAWSLNPWRTRLILNYKGLDYETKFVEYPDIKQTLKDHVAPNEDGSYTIPTIRLPDGTYIMDSYKIADALEESYPSPPLHLNSDMQKGVNAQMVKIFEGIYPAACPLIQDRILNPPSQAYWDVTRKECLALGPDPRGWEKADPGLKEVTRLLKEKEGPWFNGDEFTYADILWVGFLIFFKRIGDDMFEGVLKGSGDRDLHLAFLERASKWTERDSY</sequence>
<dbReference type="InterPro" id="IPR036282">
    <property type="entry name" value="Glutathione-S-Trfase_C_sf"/>
</dbReference>
<dbReference type="AlphaFoldDB" id="A0A420YMX6"/>
<dbReference type="PROSITE" id="PS50404">
    <property type="entry name" value="GST_NTER"/>
    <property type="match status" value="1"/>
</dbReference>
<feature type="domain" description="GST N-terminal" evidence="1">
    <location>
        <begin position="11"/>
        <end position="95"/>
    </location>
</feature>
<dbReference type="CDD" id="cd03038">
    <property type="entry name" value="GST_N_etherase_LigE"/>
    <property type="match status" value="1"/>
</dbReference>
<keyword evidence="3" id="KW-1185">Reference proteome</keyword>
<dbReference type="CDD" id="cd00299">
    <property type="entry name" value="GST_C_family"/>
    <property type="match status" value="1"/>
</dbReference>
<dbReference type="GO" id="GO:0005737">
    <property type="term" value="C:cytoplasm"/>
    <property type="evidence" value="ECO:0007669"/>
    <property type="project" value="TreeGrafter"/>
</dbReference>
<evidence type="ECO:0000313" key="2">
    <source>
        <dbReference type="EMBL" id="RKU49191.1"/>
    </source>
</evidence>
<dbReference type="PANTHER" id="PTHR43968:SF6">
    <property type="entry name" value="GLUTATHIONE S-TRANSFERASE OMEGA"/>
    <property type="match status" value="1"/>
</dbReference>
<dbReference type="InterPro" id="IPR036249">
    <property type="entry name" value="Thioredoxin-like_sf"/>
</dbReference>
<dbReference type="SUPFAM" id="SSF47616">
    <property type="entry name" value="GST C-terminal domain-like"/>
    <property type="match status" value="1"/>
</dbReference>